<proteinExistence type="predicted"/>
<evidence type="ECO:0000313" key="2">
    <source>
        <dbReference type="Proteomes" id="UP000259328"/>
    </source>
</evidence>
<gene>
    <name evidence="1" type="ORF">NCTC10124_00137</name>
</gene>
<sequence length="96" mass="11507">MILICILVKNLVQNFYLYENKEIANLNLKVISKNNNYLIAKDLFFNKYLLKTKENLNLYQSFQVSGVLEKIESNYSQYYLSENVKFQILNLKINEW</sequence>
<reference evidence="2" key="1">
    <citation type="submission" date="2018-06" db="EMBL/GenBank/DDBJ databases">
        <authorList>
            <consortium name="Pathogen Informatics"/>
        </authorList>
    </citation>
    <scope>NUCLEOTIDE SEQUENCE [LARGE SCALE GENOMIC DNA]</scope>
    <source>
        <strain evidence="2">NCTC10124</strain>
    </source>
</reference>
<organism evidence="1 2">
    <name type="scientific">Mycoplasmopsis synoviae</name>
    <name type="common">Mycoplasma synoviae</name>
    <dbReference type="NCBI Taxonomy" id="2109"/>
    <lineage>
        <taxon>Bacteria</taxon>
        <taxon>Bacillati</taxon>
        <taxon>Mycoplasmatota</taxon>
        <taxon>Mycoplasmoidales</taxon>
        <taxon>Metamycoplasmataceae</taxon>
        <taxon>Mycoplasmopsis</taxon>
    </lineage>
</organism>
<feature type="non-terminal residue" evidence="1">
    <location>
        <position position="96"/>
    </location>
</feature>
<dbReference type="AlphaFoldDB" id="A0A3B0PLP5"/>
<accession>A0A3B0PLP5</accession>
<dbReference type="EMBL" id="LS991953">
    <property type="protein sequence ID" value="SYV92416.1"/>
    <property type="molecule type" value="Genomic_DNA"/>
</dbReference>
<name>A0A3B0PLP5_MYCSY</name>
<dbReference type="Proteomes" id="UP000259328">
    <property type="component" value="Chromosome"/>
</dbReference>
<evidence type="ECO:0000313" key="1">
    <source>
        <dbReference type="EMBL" id="SYV92416.1"/>
    </source>
</evidence>
<protein>
    <submittedName>
        <fullName evidence="1">Uncharacterized protein</fullName>
    </submittedName>
</protein>